<dbReference type="AlphaFoldDB" id="A0A9Q1FGG2"/>
<keyword evidence="8" id="KW-0378">Hydrolase</keyword>
<feature type="active site" evidence="10">
    <location>
        <position position="85"/>
    </location>
</feature>
<keyword evidence="13" id="KW-1185">Reference proteome</keyword>
<dbReference type="InterPro" id="IPR016125">
    <property type="entry name" value="Peptidase_C15-like"/>
</dbReference>
<dbReference type="Proteomes" id="UP001152622">
    <property type="component" value="Chromosome 6"/>
</dbReference>
<protein>
    <recommendedName>
        <fullName evidence="10">Pyroglutamyl-peptidase I</fullName>
        <ecNumber evidence="10">3.4.19.3</ecNumber>
    </recommendedName>
</protein>
<name>A0A9Q1FGG2_SYNKA</name>
<dbReference type="SUPFAM" id="SSF53182">
    <property type="entry name" value="Pyrrolidone carboxyl peptidase (pyroglutamate aminopeptidase)"/>
    <property type="match status" value="1"/>
</dbReference>
<evidence type="ECO:0000256" key="10">
    <source>
        <dbReference type="PROSITE-ProRule" id="PRU10076"/>
    </source>
</evidence>
<dbReference type="Pfam" id="PF01470">
    <property type="entry name" value="Peptidase_C15"/>
    <property type="match status" value="1"/>
</dbReference>
<sequence length="209" mass="22972">MDNGRKTVVVTGFGPFGHHTVNASWVAVKELEQLGLGPDVDLHVHEVPVEYQTVQSLVPSLWEQYHPQLVVHVGVSGAATAITLEKCGRNRGYKRLDNSSFCPGTHCCVEGGADCIDSVIDMETVCKRVNTSGLDVSVTVSKDAGRYLCDYIYYLSLHLSSGCSAFVHVPPLEQPYSGEELGHALRAILLEMLEQLGQDRGTNHYEHRH</sequence>
<dbReference type="PANTHER" id="PTHR23402:SF1">
    <property type="entry name" value="PYROGLUTAMYL-PEPTIDASE I"/>
    <property type="match status" value="1"/>
</dbReference>
<dbReference type="CDD" id="cd00501">
    <property type="entry name" value="Peptidase_C15"/>
    <property type="match status" value="1"/>
</dbReference>
<dbReference type="OrthoDB" id="407146at2759"/>
<evidence type="ECO:0000256" key="2">
    <source>
        <dbReference type="ARBA" id="ARBA00002280"/>
    </source>
</evidence>
<keyword evidence="6" id="KW-0963">Cytoplasm</keyword>
<keyword evidence="9" id="KW-0788">Thiol protease</keyword>
<dbReference type="InterPro" id="IPR033693">
    <property type="entry name" value="PGPEP1_Glu_AS"/>
</dbReference>
<dbReference type="FunFam" id="3.40.630.20:FF:000002">
    <property type="entry name" value="Pyroglutamyl-peptidase 1"/>
    <property type="match status" value="1"/>
</dbReference>
<dbReference type="GO" id="GO:0016920">
    <property type="term" value="F:pyroglutamyl-peptidase activity"/>
    <property type="evidence" value="ECO:0007669"/>
    <property type="project" value="UniProtKB-EC"/>
</dbReference>
<dbReference type="InterPro" id="IPR036440">
    <property type="entry name" value="Peptidase_C15-like_sf"/>
</dbReference>
<comment type="function">
    <text evidence="2">Removes 5-oxoproline from various penultimate amino acid residues except L-proline.</text>
</comment>
<comment type="subunit">
    <text evidence="5">Monomer.</text>
</comment>
<dbReference type="InterPro" id="IPR000816">
    <property type="entry name" value="Peptidase_C15"/>
</dbReference>
<comment type="caution">
    <text evidence="12">The sequence shown here is derived from an EMBL/GenBank/DDBJ whole genome shotgun (WGS) entry which is preliminary data.</text>
</comment>
<dbReference type="PROSITE" id="PS01334">
    <property type="entry name" value="PYRASE_CYS"/>
    <property type="match status" value="1"/>
</dbReference>
<dbReference type="GO" id="GO:0006508">
    <property type="term" value="P:proteolysis"/>
    <property type="evidence" value="ECO:0007669"/>
    <property type="project" value="UniProtKB-KW"/>
</dbReference>
<evidence type="ECO:0000313" key="12">
    <source>
        <dbReference type="EMBL" id="KAJ8357756.1"/>
    </source>
</evidence>
<dbReference type="PRINTS" id="PR00706">
    <property type="entry name" value="PYROGLUPTASE"/>
</dbReference>
<feature type="active site" evidence="11">
    <location>
        <position position="149"/>
    </location>
</feature>
<dbReference type="PANTHER" id="PTHR23402">
    <property type="entry name" value="PROTEASE FAMILY C15 PYROGLUTAMYL-PEPTIDASE I-RELATED"/>
    <property type="match status" value="1"/>
</dbReference>
<proteinExistence type="inferred from homology"/>
<evidence type="ECO:0000256" key="5">
    <source>
        <dbReference type="ARBA" id="ARBA00011245"/>
    </source>
</evidence>
<comment type="subcellular location">
    <subcellularLocation>
        <location evidence="3">Cytoplasm</location>
    </subcellularLocation>
</comment>
<evidence type="ECO:0000256" key="7">
    <source>
        <dbReference type="ARBA" id="ARBA00022670"/>
    </source>
</evidence>
<dbReference type="InterPro" id="IPR033694">
    <property type="entry name" value="PGPEP1_Cys_AS"/>
</dbReference>
<dbReference type="EC" id="3.4.19.3" evidence="10"/>
<dbReference type="PIRSF" id="PIRSF015592">
    <property type="entry name" value="Prld-crbxl_pptds"/>
    <property type="match status" value="1"/>
</dbReference>
<keyword evidence="7" id="KW-0645">Protease</keyword>
<evidence type="ECO:0000256" key="3">
    <source>
        <dbReference type="ARBA" id="ARBA00004496"/>
    </source>
</evidence>
<evidence type="ECO:0000256" key="11">
    <source>
        <dbReference type="PROSITE-ProRule" id="PRU10077"/>
    </source>
</evidence>
<comment type="catalytic activity">
    <reaction evidence="1 10">
        <text>Release of an N-terminal pyroglutamyl group from a polypeptide, the second amino acid generally not being Pro.</text>
        <dbReference type="EC" id="3.4.19.3"/>
    </reaction>
</comment>
<accession>A0A9Q1FGG2</accession>
<evidence type="ECO:0000256" key="9">
    <source>
        <dbReference type="ARBA" id="ARBA00022807"/>
    </source>
</evidence>
<evidence type="ECO:0000313" key="13">
    <source>
        <dbReference type="Proteomes" id="UP001152622"/>
    </source>
</evidence>
<evidence type="ECO:0000256" key="4">
    <source>
        <dbReference type="ARBA" id="ARBA00006641"/>
    </source>
</evidence>
<evidence type="ECO:0000256" key="8">
    <source>
        <dbReference type="ARBA" id="ARBA00022801"/>
    </source>
</evidence>
<dbReference type="PROSITE" id="PS01333">
    <property type="entry name" value="PYRASE_GLU"/>
    <property type="match status" value="1"/>
</dbReference>
<dbReference type="GO" id="GO:0005829">
    <property type="term" value="C:cytosol"/>
    <property type="evidence" value="ECO:0007669"/>
    <property type="project" value="InterPro"/>
</dbReference>
<comment type="similarity">
    <text evidence="4">Belongs to the peptidase C15 family.</text>
</comment>
<gene>
    <name evidence="12" type="ORF">SKAU_G00205500</name>
</gene>
<dbReference type="Gene3D" id="3.40.630.20">
    <property type="entry name" value="Peptidase C15, pyroglutamyl peptidase I-like"/>
    <property type="match status" value="1"/>
</dbReference>
<evidence type="ECO:0000256" key="1">
    <source>
        <dbReference type="ARBA" id="ARBA00001770"/>
    </source>
</evidence>
<organism evidence="12 13">
    <name type="scientific">Synaphobranchus kaupii</name>
    <name type="common">Kaup's arrowtooth eel</name>
    <dbReference type="NCBI Taxonomy" id="118154"/>
    <lineage>
        <taxon>Eukaryota</taxon>
        <taxon>Metazoa</taxon>
        <taxon>Chordata</taxon>
        <taxon>Craniata</taxon>
        <taxon>Vertebrata</taxon>
        <taxon>Euteleostomi</taxon>
        <taxon>Actinopterygii</taxon>
        <taxon>Neopterygii</taxon>
        <taxon>Teleostei</taxon>
        <taxon>Anguilliformes</taxon>
        <taxon>Synaphobranchidae</taxon>
        <taxon>Synaphobranchus</taxon>
    </lineage>
</organism>
<dbReference type="EMBL" id="JAINUF010000006">
    <property type="protein sequence ID" value="KAJ8357756.1"/>
    <property type="molecule type" value="Genomic_DNA"/>
</dbReference>
<evidence type="ECO:0000256" key="6">
    <source>
        <dbReference type="ARBA" id="ARBA00022490"/>
    </source>
</evidence>
<reference evidence="12" key="1">
    <citation type="journal article" date="2023" name="Science">
        <title>Genome structures resolve the early diversification of teleost fishes.</title>
        <authorList>
            <person name="Parey E."/>
            <person name="Louis A."/>
            <person name="Montfort J."/>
            <person name="Bouchez O."/>
            <person name="Roques C."/>
            <person name="Iampietro C."/>
            <person name="Lluch J."/>
            <person name="Castinel A."/>
            <person name="Donnadieu C."/>
            <person name="Desvignes T."/>
            <person name="Floi Bucao C."/>
            <person name="Jouanno E."/>
            <person name="Wen M."/>
            <person name="Mejri S."/>
            <person name="Dirks R."/>
            <person name="Jansen H."/>
            <person name="Henkel C."/>
            <person name="Chen W.J."/>
            <person name="Zahm M."/>
            <person name="Cabau C."/>
            <person name="Klopp C."/>
            <person name="Thompson A.W."/>
            <person name="Robinson-Rechavi M."/>
            <person name="Braasch I."/>
            <person name="Lecointre G."/>
            <person name="Bobe J."/>
            <person name="Postlethwait J.H."/>
            <person name="Berthelot C."/>
            <person name="Roest Crollius H."/>
            <person name="Guiguen Y."/>
        </authorList>
    </citation>
    <scope>NUCLEOTIDE SEQUENCE</scope>
    <source>
        <strain evidence="12">WJC10195</strain>
    </source>
</reference>